<evidence type="ECO:0000313" key="2">
    <source>
        <dbReference type="Proteomes" id="UP000735302"/>
    </source>
</evidence>
<reference evidence="1 2" key="1">
    <citation type="journal article" date="2021" name="Elife">
        <title>Chloroplast acquisition without the gene transfer in kleptoplastic sea slugs, Plakobranchus ocellatus.</title>
        <authorList>
            <person name="Maeda T."/>
            <person name="Takahashi S."/>
            <person name="Yoshida T."/>
            <person name="Shimamura S."/>
            <person name="Takaki Y."/>
            <person name="Nagai Y."/>
            <person name="Toyoda A."/>
            <person name="Suzuki Y."/>
            <person name="Arimoto A."/>
            <person name="Ishii H."/>
            <person name="Satoh N."/>
            <person name="Nishiyama T."/>
            <person name="Hasebe M."/>
            <person name="Maruyama T."/>
            <person name="Minagawa J."/>
            <person name="Obokata J."/>
            <person name="Shigenobu S."/>
        </authorList>
    </citation>
    <scope>NUCLEOTIDE SEQUENCE [LARGE SCALE GENOMIC DNA]</scope>
</reference>
<keyword evidence="2" id="KW-1185">Reference proteome</keyword>
<name>A0AAV4A078_9GAST</name>
<dbReference type="Proteomes" id="UP000735302">
    <property type="component" value="Unassembled WGS sequence"/>
</dbReference>
<proteinExistence type="predicted"/>
<organism evidence="1 2">
    <name type="scientific">Plakobranchus ocellatus</name>
    <dbReference type="NCBI Taxonomy" id="259542"/>
    <lineage>
        <taxon>Eukaryota</taxon>
        <taxon>Metazoa</taxon>
        <taxon>Spiralia</taxon>
        <taxon>Lophotrochozoa</taxon>
        <taxon>Mollusca</taxon>
        <taxon>Gastropoda</taxon>
        <taxon>Heterobranchia</taxon>
        <taxon>Euthyneura</taxon>
        <taxon>Panpulmonata</taxon>
        <taxon>Sacoglossa</taxon>
        <taxon>Placobranchoidea</taxon>
        <taxon>Plakobranchidae</taxon>
        <taxon>Plakobranchus</taxon>
    </lineage>
</organism>
<gene>
    <name evidence="1" type="ORF">PoB_002649900</name>
</gene>
<evidence type="ECO:0000313" key="1">
    <source>
        <dbReference type="EMBL" id="GFN99993.1"/>
    </source>
</evidence>
<dbReference type="AlphaFoldDB" id="A0AAV4A078"/>
<protein>
    <submittedName>
        <fullName evidence="1">Uncharacterized protein</fullName>
    </submittedName>
</protein>
<accession>A0AAV4A078</accession>
<dbReference type="EMBL" id="BLXT01003024">
    <property type="protein sequence ID" value="GFN99993.1"/>
    <property type="molecule type" value="Genomic_DNA"/>
</dbReference>
<comment type="caution">
    <text evidence="1">The sequence shown here is derived from an EMBL/GenBank/DDBJ whole genome shotgun (WGS) entry which is preliminary data.</text>
</comment>
<sequence length="106" mass="12175">MFVFSDVADLKLFDPHRFYRWCSAQNDDRKISYTISITAISLIVKEHHPAPSQITPSYRPLPTNNSFHPFVNHPLPSPTPTPFSNNSACKSQRIVKTQPFFEKKSI</sequence>